<evidence type="ECO:0000313" key="2">
    <source>
        <dbReference type="EMBL" id="MEL4456532.1"/>
    </source>
</evidence>
<protein>
    <submittedName>
        <fullName evidence="2">Fibrobacter succinogenes major paralogous domain-containing protein</fullName>
    </submittedName>
</protein>
<evidence type="ECO:0000313" key="3">
    <source>
        <dbReference type="Proteomes" id="UP001474120"/>
    </source>
</evidence>
<keyword evidence="3" id="KW-1185">Reference proteome</keyword>
<dbReference type="InterPro" id="IPR011871">
    <property type="entry name" value="Fib_succ_major"/>
</dbReference>
<feature type="domain" description="Fibrobacter succinogenes major paralogous" evidence="1">
    <location>
        <begin position="46"/>
        <end position="227"/>
    </location>
</feature>
<sequence length="228" mass="25819">MRIIHFFILATLLITSCEQENDEVITVTEDDPTTITDIDGNTYHTVRIGTQLWLVENLRTTRFQNGDLINELDESNSEISSFASYNNDENLAKTYGYLYNENAARDVRKIAPKGWHVPSGKEWLVLLNYVENRSEKLKIKGSTHWINGNSDATNESGFTALPGGEYNFTFNRFGFLGSEGNWWLSESLVDPGLNDSRFNISTTGSGHKSIGFVTFHEGNLYSIRCIRD</sequence>
<gene>
    <name evidence="2" type="ORF">AABB81_11535</name>
</gene>
<comment type="caution">
    <text evidence="2">The sequence shown here is derived from an EMBL/GenBank/DDBJ whole genome shotgun (WGS) entry which is preliminary data.</text>
</comment>
<dbReference type="Proteomes" id="UP001474120">
    <property type="component" value="Unassembled WGS sequence"/>
</dbReference>
<dbReference type="Pfam" id="PF09603">
    <property type="entry name" value="Fib_succ_major"/>
    <property type="match status" value="1"/>
</dbReference>
<dbReference type="PROSITE" id="PS51257">
    <property type="entry name" value="PROKAR_LIPOPROTEIN"/>
    <property type="match status" value="1"/>
</dbReference>
<dbReference type="NCBIfam" id="TIGR02145">
    <property type="entry name" value="Fib_succ_major"/>
    <property type="match status" value="1"/>
</dbReference>
<dbReference type="RefSeq" id="WP_342160677.1">
    <property type="nucleotide sequence ID" value="NZ_JBCDNA010000002.1"/>
</dbReference>
<reference evidence="2 3" key="1">
    <citation type="submission" date="2024-04" db="EMBL/GenBank/DDBJ databases">
        <title>whole genome sequencing of Lutimonas vermicola strain IMCC1616.</title>
        <authorList>
            <person name="Bae S.S."/>
        </authorList>
    </citation>
    <scope>NUCLEOTIDE SEQUENCE [LARGE SCALE GENOMIC DNA]</scope>
    <source>
        <strain evidence="2 3">IMCC1616</strain>
    </source>
</reference>
<proteinExistence type="predicted"/>
<accession>A0ABU9L267</accession>
<organism evidence="2 3">
    <name type="scientific">Lutimonas vermicola</name>
    <dbReference type="NCBI Taxonomy" id="414288"/>
    <lineage>
        <taxon>Bacteria</taxon>
        <taxon>Pseudomonadati</taxon>
        <taxon>Bacteroidota</taxon>
        <taxon>Flavobacteriia</taxon>
        <taxon>Flavobacteriales</taxon>
        <taxon>Flavobacteriaceae</taxon>
        <taxon>Lutimonas</taxon>
    </lineage>
</organism>
<evidence type="ECO:0000259" key="1">
    <source>
        <dbReference type="Pfam" id="PF09603"/>
    </source>
</evidence>
<name>A0ABU9L267_9FLAO</name>
<dbReference type="EMBL" id="JBCDNA010000002">
    <property type="protein sequence ID" value="MEL4456532.1"/>
    <property type="molecule type" value="Genomic_DNA"/>
</dbReference>